<evidence type="ECO:0000256" key="2">
    <source>
        <dbReference type="SAM" id="Phobius"/>
    </source>
</evidence>
<feature type="compositionally biased region" description="Basic residues" evidence="1">
    <location>
        <begin position="150"/>
        <end position="161"/>
    </location>
</feature>
<protein>
    <submittedName>
        <fullName evidence="3">Putative transporter</fullName>
    </submittedName>
</protein>
<feature type="compositionally biased region" description="Polar residues" evidence="1">
    <location>
        <begin position="275"/>
        <end position="287"/>
    </location>
</feature>
<feature type="transmembrane region" description="Helical" evidence="2">
    <location>
        <begin position="36"/>
        <end position="54"/>
    </location>
</feature>
<keyword evidence="4" id="KW-1185">Reference proteome</keyword>
<dbReference type="EMBL" id="LGUB01000002">
    <property type="protein sequence ID" value="KRH95237.1"/>
    <property type="molecule type" value="Genomic_DNA"/>
</dbReference>
<reference evidence="3 4" key="1">
    <citation type="submission" date="2015-07" db="EMBL/GenBank/DDBJ databases">
        <title>The genome of Pseudoloma neurophilia, a relevant intracellular parasite of the zebrafish.</title>
        <authorList>
            <person name="Ndikumana S."/>
            <person name="Pelin A."/>
            <person name="Sanders J."/>
            <person name="Corradi N."/>
        </authorList>
    </citation>
    <scope>NUCLEOTIDE SEQUENCE [LARGE SCALE GENOMIC DNA]</scope>
    <source>
        <strain evidence="3 4">MK1</strain>
    </source>
</reference>
<feature type="transmembrane region" description="Helical" evidence="2">
    <location>
        <begin position="12"/>
        <end position="30"/>
    </location>
</feature>
<evidence type="ECO:0000313" key="4">
    <source>
        <dbReference type="Proteomes" id="UP000051530"/>
    </source>
</evidence>
<sequence length="722" mass="83641">MRNYQISDLSIPRIHLLGCIFFISRVYFTIGLFKTVISIIFFGTVSFFASSMIIDVRRVVNKNLEYKARLKEIKHTRHVACSKKRKKPKKSAVADENKKHKIDNLAVPKQNTDNSDCGFPSEERTFIGRRTTTENSEKQVKISNNVEKKQKTHPSRNHKPRTPGISVNPFSILQKSLDMPIFRQPQNIIRKTINTSSDSEENEKMSDFGQNRPSDAIDFKKFNDPVVLKRISDTFLKKLNENELKSKNIQFTKSKTGPSEQNIEKPSHEEKIYKQKNSNCSTSSLKTMNKPLKKQKNNKCSTLSLKTMSKPLNKTANKPLKKQDFKIKTFQKTTTIPSNKKASNDTKKLQSSSNDTKKPQPSSNDSIKPRSSHKQQSYFVVNMGKCMYRKASKYTDLILYIFSELQQLYSICMFVLNILSLLVCFKMTFEFSEELVKQDTKVAVFILFFISAIIIKKSRSKRVIFYETAILIIFILCCFLEYIICMVSQTESAISQEKSSFLQTIFHFLFRNGKTTTIVQKNEPTQVQTGPFSMEPLAFLIWAFTTHPVTMNDTKFKILIDHIITVSILILLGLMRYFSFLKTLSHFLAYPFVLSRLKIIILQIISYRKIFIQVIENDLCLSKQSKSHSFFFKLLKYVLNEWKCLKIILFTITFSLAIFFNYSIIKSLFFIFGSIEMYIIVSLLHIRAAGTNWKNISLLFLGMTGFFYGVFLFFTNIYQQSC</sequence>
<organism evidence="3 4">
    <name type="scientific">Pseudoloma neurophilia</name>
    <dbReference type="NCBI Taxonomy" id="146866"/>
    <lineage>
        <taxon>Eukaryota</taxon>
        <taxon>Fungi</taxon>
        <taxon>Fungi incertae sedis</taxon>
        <taxon>Microsporidia</taxon>
        <taxon>Pseudoloma</taxon>
    </lineage>
</organism>
<name>A0A0R0M557_9MICR</name>
<feature type="compositionally biased region" description="Basic and acidic residues" evidence="1">
    <location>
        <begin position="262"/>
        <end position="273"/>
    </location>
</feature>
<keyword evidence="2" id="KW-0812">Transmembrane</keyword>
<feature type="transmembrane region" description="Helical" evidence="2">
    <location>
        <begin position="440"/>
        <end position="456"/>
    </location>
</feature>
<dbReference type="AlphaFoldDB" id="A0A0R0M557"/>
<feature type="region of interest" description="Disordered" evidence="1">
    <location>
        <begin position="130"/>
        <end position="168"/>
    </location>
</feature>
<dbReference type="Proteomes" id="UP000051530">
    <property type="component" value="Unassembled WGS sequence"/>
</dbReference>
<feature type="region of interest" description="Disordered" evidence="1">
    <location>
        <begin position="253"/>
        <end position="318"/>
    </location>
</feature>
<feature type="compositionally biased region" description="Basic and acidic residues" evidence="1">
    <location>
        <begin position="130"/>
        <end position="140"/>
    </location>
</feature>
<feature type="transmembrane region" description="Helical" evidence="2">
    <location>
        <begin position="644"/>
        <end position="662"/>
    </location>
</feature>
<feature type="transmembrane region" description="Helical" evidence="2">
    <location>
        <begin position="584"/>
        <end position="605"/>
    </location>
</feature>
<feature type="transmembrane region" description="Helical" evidence="2">
    <location>
        <begin position="558"/>
        <end position="578"/>
    </location>
</feature>
<comment type="caution">
    <text evidence="3">The sequence shown here is derived from an EMBL/GenBank/DDBJ whole genome shotgun (WGS) entry which is preliminary data.</text>
</comment>
<evidence type="ECO:0000256" key="1">
    <source>
        <dbReference type="SAM" id="MobiDB-lite"/>
    </source>
</evidence>
<feature type="transmembrane region" description="Helical" evidence="2">
    <location>
        <begin position="408"/>
        <end position="428"/>
    </location>
</feature>
<feature type="compositionally biased region" description="Polar residues" evidence="1">
    <location>
        <begin position="349"/>
        <end position="366"/>
    </location>
</feature>
<feature type="transmembrane region" description="Helical" evidence="2">
    <location>
        <begin position="698"/>
        <end position="718"/>
    </location>
</feature>
<gene>
    <name evidence="3" type="ORF">M153_1100015648</name>
</gene>
<feature type="region of interest" description="Disordered" evidence="1">
    <location>
        <begin position="82"/>
        <end position="101"/>
    </location>
</feature>
<dbReference type="VEuPathDB" id="MicrosporidiaDB:M153_1100015648"/>
<feature type="transmembrane region" description="Helical" evidence="2">
    <location>
        <begin position="668"/>
        <end position="686"/>
    </location>
</feature>
<accession>A0A0R0M557</accession>
<keyword evidence="2" id="KW-1133">Transmembrane helix</keyword>
<feature type="region of interest" description="Disordered" evidence="1">
    <location>
        <begin position="335"/>
        <end position="373"/>
    </location>
</feature>
<feature type="transmembrane region" description="Helical" evidence="2">
    <location>
        <begin position="463"/>
        <end position="484"/>
    </location>
</feature>
<proteinExistence type="predicted"/>
<evidence type="ECO:0000313" key="3">
    <source>
        <dbReference type="EMBL" id="KRH95237.1"/>
    </source>
</evidence>
<feature type="compositionally biased region" description="Polar residues" evidence="1">
    <location>
        <begin position="298"/>
        <end position="316"/>
    </location>
</feature>
<keyword evidence="2" id="KW-0472">Membrane</keyword>